<feature type="transmembrane region" description="Helical" evidence="1">
    <location>
        <begin position="67"/>
        <end position="86"/>
    </location>
</feature>
<gene>
    <name evidence="2" type="ORF">EJ065_1691</name>
</gene>
<accession>A0A410RMY2</accession>
<evidence type="ECO:0000313" key="2">
    <source>
        <dbReference type="EMBL" id="QAT83289.1"/>
    </source>
</evidence>
<dbReference type="AlphaFoldDB" id="A0A410RMY2"/>
<keyword evidence="1" id="KW-0472">Membrane</keyword>
<dbReference type="EMBL" id="CP034669">
    <property type="protein sequence ID" value="QAT83289.1"/>
    <property type="molecule type" value="Genomic_DNA"/>
</dbReference>
<reference evidence="2 3" key="1">
    <citation type="submission" date="2018-12" db="EMBL/GenBank/DDBJ databases">
        <title>Complete Genome Sequence of the Corallopyronin A producing Myxobacterium Corallococcus coralloides B035.</title>
        <authorList>
            <person name="Bouhired S.M."/>
            <person name="Rupp O."/>
            <person name="Blom J."/>
            <person name="Schaeberle T.F."/>
            <person name="Kehraus S."/>
            <person name="Schiefer A."/>
            <person name="Pfarr K."/>
            <person name="Goesmann A."/>
            <person name="Hoerauf A."/>
            <person name="Koenig G.M."/>
        </authorList>
    </citation>
    <scope>NUCLEOTIDE SEQUENCE [LARGE SCALE GENOMIC DNA]</scope>
    <source>
        <strain evidence="2 3">B035</strain>
    </source>
</reference>
<keyword evidence="1" id="KW-1133">Transmembrane helix</keyword>
<evidence type="ECO:0000256" key="1">
    <source>
        <dbReference type="SAM" id="Phobius"/>
    </source>
</evidence>
<name>A0A410RMY2_CORCK</name>
<proteinExistence type="predicted"/>
<protein>
    <submittedName>
        <fullName evidence="2">Uncharacterized protein</fullName>
    </submittedName>
</protein>
<feature type="transmembrane region" description="Helical" evidence="1">
    <location>
        <begin position="28"/>
        <end position="47"/>
    </location>
</feature>
<evidence type="ECO:0000313" key="3">
    <source>
        <dbReference type="Proteomes" id="UP000288758"/>
    </source>
</evidence>
<organism evidence="2 3">
    <name type="scientific">Corallococcus coralloides</name>
    <name type="common">Myxococcus coralloides</name>
    <dbReference type="NCBI Taxonomy" id="184914"/>
    <lineage>
        <taxon>Bacteria</taxon>
        <taxon>Pseudomonadati</taxon>
        <taxon>Myxococcota</taxon>
        <taxon>Myxococcia</taxon>
        <taxon>Myxococcales</taxon>
        <taxon>Cystobacterineae</taxon>
        <taxon>Myxococcaceae</taxon>
        <taxon>Corallococcus</taxon>
    </lineage>
</organism>
<sequence length="254" mass="28673">MIVYRRAAQARLEAALKRSHHKILPTHSVYWFLAGLALLYVEAAALLDPLGVPLLPHQLVQDVLRSGFGFYLLLLGIPCCIWVLAWQARDLFAWLMAPHTLTVDDEALRADGMRLRWRDVREIIEQHGDDRLILRHTGGTLRLRLYLWSDPDVLHAAVLEQVVSRLLARVSHQVSAGKPVRFGPLVLGEAGLIHRGKLWRWDDIESIRLQDEVDQGSASRDLVIVAQGKARKFDEAKVINSPVLLAYLSDRLAG</sequence>
<dbReference type="Proteomes" id="UP000288758">
    <property type="component" value="Chromosome"/>
</dbReference>
<keyword evidence="1" id="KW-0812">Transmembrane</keyword>